<sequence>MLIYIPTDCQMLIPLTAYNHQIANKYSQQQLNPQKAKQVYLNLLAVSAVDFYLQCLGISTDIEASYSHNPALFSLQNVADLQISKLGHLECRPMLANEQVLKIPQEVWQNRIGYMAVQFNESLTEATILGFILQPSQEEIGLDRLQSLDYFLEYLEKLSLAAAQNSEEVRANAKLVKLNQWIEKVFEVGWENLERVMKHPQEYAIVRKKPIEADRPNDDITRGKLIDLGIQLADRPVVLIVSLLSTHECEREIRLVVRSAGNYPYLPEKLQLTVLDAEGNEVLQAQAREADNWIQLEFTGEIGEYFSVSLALGEISMVEEFII</sequence>
<dbReference type="Pfam" id="PF08852">
    <property type="entry name" value="DUF1822"/>
    <property type="match status" value="1"/>
</dbReference>
<dbReference type="AlphaFoldDB" id="A0A1E5QHG8"/>
<proteinExistence type="predicted"/>
<organism evidence="1">
    <name type="scientific">Desertifilum tharense IPPAS B-1220</name>
    <dbReference type="NCBI Taxonomy" id="1781255"/>
    <lineage>
        <taxon>Bacteria</taxon>
        <taxon>Bacillati</taxon>
        <taxon>Cyanobacteriota</taxon>
        <taxon>Cyanophyceae</taxon>
        <taxon>Desertifilales</taxon>
        <taxon>Desertifilaceae</taxon>
        <taxon>Desertifilum</taxon>
    </lineage>
</organism>
<reference evidence="1" key="1">
    <citation type="submission" date="2016-09" db="EMBL/GenBank/DDBJ databases">
        <title>Draft genome of thermotolerant cyanobacterium Desertifilum sp. strain IPPAS B-1220.</title>
        <authorList>
            <person name="Sinetova M.A."/>
            <person name="Bolakhan K."/>
            <person name="Zayadan B.K."/>
            <person name="Mironov K.S."/>
            <person name="Ustinova V."/>
            <person name="Kupriyanova E.V."/>
            <person name="Sidorov R.A."/>
            <person name="Skrypnik A.N."/>
            <person name="Gogoleva N.E."/>
            <person name="Gogolev Y.V."/>
            <person name="Los D.A."/>
        </authorList>
    </citation>
    <scope>NUCLEOTIDE SEQUENCE [LARGE SCALE GENOMIC DNA]</scope>
    <source>
        <strain evidence="1">IPPAS B-1220</strain>
    </source>
</reference>
<dbReference type="STRING" id="1781255.BH720_16320"/>
<evidence type="ECO:0000313" key="1">
    <source>
        <dbReference type="EMBL" id="OEJ74125.1"/>
    </source>
</evidence>
<protein>
    <recommendedName>
        <fullName evidence="2">DUF1822 domain-containing protein</fullName>
    </recommendedName>
</protein>
<dbReference type="OrthoDB" id="512705at2"/>
<dbReference type="RefSeq" id="WP_069968286.1">
    <property type="nucleotide sequence ID" value="NZ_CM124774.1"/>
</dbReference>
<name>A0A1E5QHG8_9CYAN</name>
<accession>A0A1E5QHG8</accession>
<comment type="caution">
    <text evidence="1">The sequence shown here is derived from an EMBL/GenBank/DDBJ whole genome shotgun (WGS) entry which is preliminary data.</text>
</comment>
<dbReference type="EMBL" id="MJGC01000072">
    <property type="protein sequence ID" value="OEJ74125.1"/>
    <property type="molecule type" value="Genomic_DNA"/>
</dbReference>
<gene>
    <name evidence="1" type="ORF">BH720_16320</name>
</gene>
<dbReference type="InterPro" id="IPR014951">
    <property type="entry name" value="DUF1822"/>
</dbReference>
<evidence type="ECO:0008006" key="2">
    <source>
        <dbReference type="Google" id="ProtNLM"/>
    </source>
</evidence>